<reference evidence="4 5" key="1">
    <citation type="submission" date="2024-09" db="EMBL/GenBank/DDBJ databases">
        <title>Chromosome-scale assembly of Riccia fluitans.</title>
        <authorList>
            <person name="Paukszto L."/>
            <person name="Sawicki J."/>
            <person name="Karawczyk K."/>
            <person name="Piernik-Szablinska J."/>
            <person name="Szczecinska M."/>
            <person name="Mazdziarz M."/>
        </authorList>
    </citation>
    <scope>NUCLEOTIDE SEQUENCE [LARGE SCALE GENOMIC DNA]</scope>
    <source>
        <strain evidence="4">Rf_01</strain>
        <tissue evidence="4">Aerial parts of the thallus</tissue>
    </source>
</reference>
<sequence>MLQYAEEMRGSEQNLNQEQENSCLRRTQRSAMPLSPVADFPPLTRPHTANSTLGDQGARRLSQGRLNRGRIKSQASIDAMFTSDVENPPGTAPSTELGDKKFEMGVDDFDFELESPSSIIKVGDTKVQRKPRRRIESLAALLGDEILEADLKALPSPPRESSDIKSRQESQRKRVVFMDQDNRESALELVKDGAETPLLSTSALSLPTVKRGEKREMHQAPDKDDEWEATDVLTMLPDGPDTFLGGEGEENSSKSSMYDLFPKVKPSSDTKADVDMSNEFGDYQPSFLSSPRRGPLAGWRRGPVKSRTNERRETPSEPPPKSTYIKLSVKPSNTQTVRPFEDYGEEMSETSFQSSKLDKSVGTPLSRMGSTPGNAAWDGQTRRDVVLVKVPTGLNALEGSIKPGLDLERTSAVQELCDATAGLANTKDALPKVEHFSLQAGKAETAEPQLALEHQEEFKQKYLDNSKERTDNNNNTPRGGDHPSVSRNSLCSGPNIQGTQDSLELRGPEQSRKLEAEWISQQKAFCDMLLAERNALQLKLDTDRERFFREKETLQARFSEEGLRFQGEIQLLASAKEKVEAERDSLADGLTELREENLRLKAEVLRIENERLAFEKKIYEAEHSHEDSLLTKIEEEKEEAQRLVTQLTSEVQLLKSSSLLAEEKIAHLYKLHEQEVQVMKSLHTQELEARDKHFDIERRFSSEHKTTTDTVTKLLEKGDEWAVKVEELHAALLSEKSLASGEKITWLETMNETVNKAQGALREWGDHCNGVKNQFDQLLAVLDTCGKEIKTMHGEEKERLVKEHTRLELLQEALQEERSQSLADLTASRERLEDIRSQCFTEKESFLANCMQELKDIAADKEAVAQMREQLLQAESALEKHILEHTVAMQAETSQAAKQRLELERAKEMAAEIVQEVEYSRQELELQRQAFEREIVSLREFGLQAQQKIEAAMEIQREALQIKLEAEAIQQESGRQASELERQKFQIAVAQKELLELKRRHDEERMKLAMERQQLCYERKENGISRAFKDPVASQGQVYSLYDSGKSRVLDLSSWDALKRLRQTRNVAMVPTQASHISSNSKDALGSWVIESVEASLCLQAQEDFLAEASKVLQHTTQNTCKLLTKT</sequence>
<evidence type="ECO:0000259" key="3">
    <source>
        <dbReference type="Pfam" id="PF21007"/>
    </source>
</evidence>
<feature type="region of interest" description="Disordered" evidence="2">
    <location>
        <begin position="344"/>
        <end position="377"/>
    </location>
</feature>
<feature type="region of interest" description="Disordered" evidence="2">
    <location>
        <begin position="1"/>
        <end position="69"/>
    </location>
</feature>
<gene>
    <name evidence="4" type="ORF">R1flu_011031</name>
</gene>
<feature type="coiled-coil region" evidence="1">
    <location>
        <begin position="576"/>
        <end position="657"/>
    </location>
</feature>
<organism evidence="4 5">
    <name type="scientific">Riccia fluitans</name>
    <dbReference type="NCBI Taxonomy" id="41844"/>
    <lineage>
        <taxon>Eukaryota</taxon>
        <taxon>Viridiplantae</taxon>
        <taxon>Streptophyta</taxon>
        <taxon>Embryophyta</taxon>
        <taxon>Marchantiophyta</taxon>
        <taxon>Marchantiopsida</taxon>
        <taxon>Marchantiidae</taxon>
        <taxon>Marchantiales</taxon>
        <taxon>Ricciaceae</taxon>
        <taxon>Riccia</taxon>
    </lineage>
</organism>
<feature type="compositionally biased region" description="Polar residues" evidence="2">
    <location>
        <begin position="485"/>
        <end position="502"/>
    </location>
</feature>
<feature type="compositionally biased region" description="Basic and acidic residues" evidence="2">
    <location>
        <begin position="1"/>
        <end position="10"/>
    </location>
</feature>
<protein>
    <recommendedName>
        <fullName evidence="3">Fas-binding factor 1 C-terminal domain-containing protein</fullName>
    </recommendedName>
</protein>
<feature type="region of interest" description="Disordered" evidence="2">
    <location>
        <begin position="463"/>
        <end position="509"/>
    </location>
</feature>
<feature type="domain" description="Fas-binding factor 1 C-terminal" evidence="3">
    <location>
        <begin position="616"/>
        <end position="1034"/>
    </location>
</feature>
<dbReference type="Pfam" id="PF21007">
    <property type="entry name" value="FBF1"/>
    <property type="match status" value="1"/>
</dbReference>
<feature type="compositionally biased region" description="Polar residues" evidence="2">
    <location>
        <begin position="11"/>
        <end position="25"/>
    </location>
</feature>
<feature type="region of interest" description="Disordered" evidence="2">
    <location>
        <begin position="239"/>
        <end position="326"/>
    </location>
</feature>
<evidence type="ECO:0000256" key="2">
    <source>
        <dbReference type="SAM" id="MobiDB-lite"/>
    </source>
</evidence>
<comment type="caution">
    <text evidence="4">The sequence shown here is derived from an EMBL/GenBank/DDBJ whole genome shotgun (WGS) entry which is preliminary data.</text>
</comment>
<feature type="region of interest" description="Disordered" evidence="2">
    <location>
        <begin position="152"/>
        <end position="174"/>
    </location>
</feature>
<dbReference type="EMBL" id="JBHFFA010000002">
    <property type="protein sequence ID" value="KAL2643444.1"/>
    <property type="molecule type" value="Genomic_DNA"/>
</dbReference>
<proteinExistence type="predicted"/>
<feature type="compositionally biased region" description="Basic and acidic residues" evidence="2">
    <location>
        <begin position="160"/>
        <end position="172"/>
    </location>
</feature>
<keyword evidence="1" id="KW-0175">Coiled coil</keyword>
<dbReference type="Proteomes" id="UP001605036">
    <property type="component" value="Unassembled WGS sequence"/>
</dbReference>
<feature type="coiled-coil region" evidence="1">
    <location>
        <begin position="857"/>
        <end position="1014"/>
    </location>
</feature>
<keyword evidence="5" id="KW-1185">Reference proteome</keyword>
<evidence type="ECO:0000256" key="1">
    <source>
        <dbReference type="SAM" id="Coils"/>
    </source>
</evidence>
<evidence type="ECO:0000313" key="5">
    <source>
        <dbReference type="Proteomes" id="UP001605036"/>
    </source>
</evidence>
<evidence type="ECO:0000313" key="4">
    <source>
        <dbReference type="EMBL" id="KAL2643444.1"/>
    </source>
</evidence>
<dbReference type="AlphaFoldDB" id="A0ABD1Z964"/>
<name>A0ABD1Z964_9MARC</name>
<accession>A0ABD1Z964</accession>
<dbReference type="InterPro" id="IPR049390">
    <property type="entry name" value="FBF1_C"/>
</dbReference>